<dbReference type="OrthoDB" id="3799196at2759"/>
<dbReference type="HOGENOM" id="CLU_2072909_0_0_1"/>
<gene>
    <name evidence="2" type="ORF">COCHEDRAFT_1169001</name>
</gene>
<dbReference type="OMA" id="CIGARLW"/>
<evidence type="ECO:0000256" key="1">
    <source>
        <dbReference type="SAM" id="MobiDB-lite"/>
    </source>
</evidence>
<reference evidence="2 3" key="1">
    <citation type="journal article" date="2012" name="PLoS Pathog.">
        <title>Diverse lifestyles and strategies of plant pathogenesis encoded in the genomes of eighteen Dothideomycetes fungi.</title>
        <authorList>
            <person name="Ohm R.A."/>
            <person name="Feau N."/>
            <person name="Henrissat B."/>
            <person name="Schoch C.L."/>
            <person name="Horwitz B.A."/>
            <person name="Barry K.W."/>
            <person name="Condon B.J."/>
            <person name="Copeland A.C."/>
            <person name="Dhillon B."/>
            <person name="Glaser F."/>
            <person name="Hesse C.N."/>
            <person name="Kosti I."/>
            <person name="LaButti K."/>
            <person name="Lindquist E.A."/>
            <person name="Lucas S."/>
            <person name="Salamov A.A."/>
            <person name="Bradshaw R.E."/>
            <person name="Ciuffetti L."/>
            <person name="Hamelin R.C."/>
            <person name="Kema G.H.J."/>
            <person name="Lawrence C."/>
            <person name="Scott J.A."/>
            <person name="Spatafora J.W."/>
            <person name="Turgeon B.G."/>
            <person name="de Wit P.J.G.M."/>
            <person name="Zhong S."/>
            <person name="Goodwin S.B."/>
            <person name="Grigoriev I.V."/>
        </authorList>
    </citation>
    <scope>NUCLEOTIDE SEQUENCE [LARGE SCALE GENOMIC DNA]</scope>
    <source>
        <strain evidence="3">C5 / ATCC 48332 / race O</strain>
    </source>
</reference>
<evidence type="ECO:0000313" key="2">
    <source>
        <dbReference type="EMBL" id="EMD95273.1"/>
    </source>
</evidence>
<reference evidence="3" key="2">
    <citation type="journal article" date="2013" name="PLoS Genet.">
        <title>Comparative genome structure, secondary metabolite, and effector coding capacity across Cochliobolus pathogens.</title>
        <authorList>
            <person name="Condon B.J."/>
            <person name="Leng Y."/>
            <person name="Wu D."/>
            <person name="Bushley K.E."/>
            <person name="Ohm R.A."/>
            <person name="Otillar R."/>
            <person name="Martin J."/>
            <person name="Schackwitz W."/>
            <person name="Grimwood J."/>
            <person name="MohdZainudin N."/>
            <person name="Xue C."/>
            <person name="Wang R."/>
            <person name="Manning V.A."/>
            <person name="Dhillon B."/>
            <person name="Tu Z.J."/>
            <person name="Steffenson B.J."/>
            <person name="Salamov A."/>
            <person name="Sun H."/>
            <person name="Lowry S."/>
            <person name="LaButti K."/>
            <person name="Han J."/>
            <person name="Copeland A."/>
            <person name="Lindquist E."/>
            <person name="Barry K."/>
            <person name="Schmutz J."/>
            <person name="Baker S.E."/>
            <person name="Ciuffetti L.M."/>
            <person name="Grigoriev I.V."/>
            <person name="Zhong S."/>
            <person name="Turgeon B.G."/>
        </authorList>
    </citation>
    <scope>NUCLEOTIDE SEQUENCE [LARGE SCALE GENOMIC DNA]</scope>
    <source>
        <strain evidence="3">C5 / ATCC 48332 / race O</strain>
    </source>
</reference>
<keyword evidence="3" id="KW-1185">Reference proteome</keyword>
<dbReference type="Proteomes" id="UP000016936">
    <property type="component" value="Unassembled WGS sequence"/>
</dbReference>
<proteinExistence type="predicted"/>
<dbReference type="AlphaFoldDB" id="M2V5L3"/>
<protein>
    <submittedName>
        <fullName evidence="2">Uncharacterized protein</fullName>
    </submittedName>
</protein>
<accession>M2V5L3</accession>
<feature type="region of interest" description="Disordered" evidence="1">
    <location>
        <begin position="91"/>
        <end position="122"/>
    </location>
</feature>
<dbReference type="EMBL" id="KB445571">
    <property type="protein sequence ID" value="EMD95273.1"/>
    <property type="molecule type" value="Genomic_DNA"/>
</dbReference>
<name>M2V5L3_COCH5</name>
<sequence length="122" mass="13944">MQAFELKKNATTREAQEKVGYTQLQWDRFYYITKAEIDTLVKANPGIKWSEVKANDVEEMHSRVNAQLQAEHIPEVRYDVFRWRMARAIQNQRPNGRCSGMPEGSTAAKTAAAAPDKDAEQD</sequence>
<organism evidence="2 3">
    <name type="scientific">Cochliobolus heterostrophus (strain C5 / ATCC 48332 / race O)</name>
    <name type="common">Southern corn leaf blight fungus</name>
    <name type="synonym">Bipolaris maydis</name>
    <dbReference type="NCBI Taxonomy" id="701091"/>
    <lineage>
        <taxon>Eukaryota</taxon>
        <taxon>Fungi</taxon>
        <taxon>Dikarya</taxon>
        <taxon>Ascomycota</taxon>
        <taxon>Pezizomycotina</taxon>
        <taxon>Dothideomycetes</taxon>
        <taxon>Pleosporomycetidae</taxon>
        <taxon>Pleosporales</taxon>
        <taxon>Pleosporineae</taxon>
        <taxon>Pleosporaceae</taxon>
        <taxon>Bipolaris</taxon>
    </lineage>
</organism>
<evidence type="ECO:0000313" key="3">
    <source>
        <dbReference type="Proteomes" id="UP000016936"/>
    </source>
</evidence>